<evidence type="ECO:0000313" key="6">
    <source>
        <dbReference type="EMBL" id="KAK4873784.1"/>
    </source>
</evidence>
<dbReference type="Gene3D" id="3.10.120.10">
    <property type="entry name" value="Cytochrome b5-like heme/steroid binding domain"/>
    <property type="match status" value="1"/>
</dbReference>
<dbReference type="EMBL" id="JARPUR010000006">
    <property type="protein sequence ID" value="KAK4873784.1"/>
    <property type="molecule type" value="Genomic_DNA"/>
</dbReference>
<dbReference type="GO" id="GO:0046872">
    <property type="term" value="F:metal ion binding"/>
    <property type="evidence" value="ECO:0007669"/>
    <property type="project" value="UniProtKB-UniRule"/>
</dbReference>
<comment type="caution">
    <text evidence="6">The sequence shown here is derived from an EMBL/GenBank/DDBJ whole genome shotgun (WGS) entry which is preliminary data.</text>
</comment>
<feature type="domain" description="Cytochrome b5 heme-binding" evidence="5">
    <location>
        <begin position="19"/>
        <end position="96"/>
    </location>
</feature>
<accession>A0AAN7PQ81</accession>
<dbReference type="GO" id="GO:0006629">
    <property type="term" value="P:lipid metabolic process"/>
    <property type="evidence" value="ECO:0007669"/>
    <property type="project" value="InterPro"/>
</dbReference>
<dbReference type="Pfam" id="PF00173">
    <property type="entry name" value="Cyt-b5"/>
    <property type="match status" value="1"/>
</dbReference>
<keyword evidence="4" id="KW-0812">Transmembrane</keyword>
<dbReference type="Proteomes" id="UP001353858">
    <property type="component" value="Unassembled WGS sequence"/>
</dbReference>
<dbReference type="PROSITE" id="PS50255">
    <property type="entry name" value="CYTOCHROME_B5_2"/>
    <property type="match status" value="1"/>
</dbReference>
<dbReference type="InterPro" id="IPR001199">
    <property type="entry name" value="Cyt_B5-like_heme/steroid-bd"/>
</dbReference>
<gene>
    <name evidence="6" type="ORF">RN001_013144</name>
</gene>
<keyword evidence="3 4" id="KW-0408">Iron</keyword>
<evidence type="ECO:0000259" key="5">
    <source>
        <dbReference type="PROSITE" id="PS50255"/>
    </source>
</evidence>
<keyword evidence="7" id="KW-1185">Reference proteome</keyword>
<dbReference type="InterPro" id="IPR036400">
    <property type="entry name" value="Cyt_B5-like_heme/steroid_sf"/>
</dbReference>
<dbReference type="PANTHER" id="PTHR16740">
    <property type="entry name" value="CYTOCHROME B5-RELATED PROTEIN-RELATED"/>
    <property type="match status" value="1"/>
</dbReference>
<sequence>MSNKSYRSNNKWVNYIMDKFTYKWLENKKYVDDLNGLWRVHDGLYDVTDFIDSHPGGKFWLKETKGMDITEAFETHHIKSDIPELLLKKFFIKNATNLRMSKFKFDEDGFYKTLKRKVRVALKTLPKDCHKISNMYTDLLLLATFVLACIANACSMFTFMILASISCSFLLVATHNYIHQRDNLRMYYGTFFMFSASVYRIAHVLSHHAFPNSHFDLQLIIGLPLVNVFPEKKSFAVKYLPLLSSYAFIFPITLHAIGLINIVESFILKKNYVNLILPLALPILMYYTGNNTLISTFGTWQIMLLLSSSIYATIAFTTTHVHPNLYIEGDAMRSNDELDWGISQLDTSYDKKEVIGSHFFGLITFGDHALHHLFPTLDHGYLKHLYPIFESTLKEFNIRGVNVTTSVDLYLGYFKQAIRDVPKLKPPSSKSCI</sequence>
<feature type="transmembrane region" description="Helical" evidence="4">
    <location>
        <begin position="139"/>
        <end position="172"/>
    </location>
</feature>
<evidence type="ECO:0000256" key="1">
    <source>
        <dbReference type="ARBA" id="ARBA00022617"/>
    </source>
</evidence>
<evidence type="ECO:0000256" key="3">
    <source>
        <dbReference type="ARBA" id="ARBA00023004"/>
    </source>
</evidence>
<evidence type="ECO:0000313" key="7">
    <source>
        <dbReference type="Proteomes" id="UP001353858"/>
    </source>
</evidence>
<dbReference type="Pfam" id="PF00487">
    <property type="entry name" value="FA_desaturase"/>
    <property type="match status" value="1"/>
</dbReference>
<keyword evidence="4" id="KW-1133">Transmembrane helix</keyword>
<proteinExistence type="inferred from homology"/>
<keyword evidence="2 4" id="KW-0479">Metal-binding</keyword>
<dbReference type="SUPFAM" id="SSF55856">
    <property type="entry name" value="Cytochrome b5-like heme/steroid binding domain"/>
    <property type="match status" value="1"/>
</dbReference>
<name>A0AAN7PQ81_9COLE</name>
<dbReference type="PANTHER" id="PTHR16740:SF1">
    <property type="entry name" value="CYTOCHROME B5-RELATED PROTEIN-RELATED"/>
    <property type="match status" value="1"/>
</dbReference>
<comment type="caution">
    <text evidence="4">Lacks conserved residue(s) required for the propagation of feature annotation.</text>
</comment>
<comment type="similarity">
    <text evidence="4">Belongs to the cytochrome b5 family.</text>
</comment>
<dbReference type="GO" id="GO:0020037">
    <property type="term" value="F:heme binding"/>
    <property type="evidence" value="ECO:0007669"/>
    <property type="project" value="UniProtKB-UniRule"/>
</dbReference>
<feature type="transmembrane region" description="Helical" evidence="4">
    <location>
        <begin position="239"/>
        <end position="260"/>
    </location>
</feature>
<dbReference type="InterPro" id="IPR018506">
    <property type="entry name" value="Cyt_B5_heme-BS"/>
</dbReference>
<feature type="transmembrane region" description="Helical" evidence="4">
    <location>
        <begin position="272"/>
        <end position="288"/>
    </location>
</feature>
<reference evidence="7" key="1">
    <citation type="submission" date="2023-01" db="EMBL/GenBank/DDBJ databases">
        <title>Key to firefly adult light organ development and bioluminescence: homeobox transcription factors regulate luciferase expression and transportation to peroxisome.</title>
        <authorList>
            <person name="Fu X."/>
        </authorList>
    </citation>
    <scope>NUCLEOTIDE SEQUENCE [LARGE SCALE GENOMIC DNA]</scope>
</reference>
<organism evidence="6 7">
    <name type="scientific">Aquatica leii</name>
    <dbReference type="NCBI Taxonomy" id="1421715"/>
    <lineage>
        <taxon>Eukaryota</taxon>
        <taxon>Metazoa</taxon>
        <taxon>Ecdysozoa</taxon>
        <taxon>Arthropoda</taxon>
        <taxon>Hexapoda</taxon>
        <taxon>Insecta</taxon>
        <taxon>Pterygota</taxon>
        <taxon>Neoptera</taxon>
        <taxon>Endopterygota</taxon>
        <taxon>Coleoptera</taxon>
        <taxon>Polyphaga</taxon>
        <taxon>Elateriformia</taxon>
        <taxon>Elateroidea</taxon>
        <taxon>Lampyridae</taxon>
        <taxon>Luciolinae</taxon>
        <taxon>Aquatica</taxon>
    </lineage>
</organism>
<keyword evidence="4" id="KW-0472">Membrane</keyword>
<dbReference type="AlphaFoldDB" id="A0AAN7PQ81"/>
<dbReference type="SMART" id="SM01117">
    <property type="entry name" value="Cyt-b5"/>
    <property type="match status" value="1"/>
</dbReference>
<protein>
    <recommendedName>
        <fullName evidence="5">Cytochrome b5 heme-binding domain-containing protein</fullName>
    </recommendedName>
</protein>
<evidence type="ECO:0000256" key="4">
    <source>
        <dbReference type="RuleBase" id="RU362121"/>
    </source>
</evidence>
<dbReference type="PROSITE" id="PS00191">
    <property type="entry name" value="CYTOCHROME_B5_1"/>
    <property type="match status" value="1"/>
</dbReference>
<dbReference type="InterPro" id="IPR005804">
    <property type="entry name" value="FA_desaturase_dom"/>
</dbReference>
<keyword evidence="1 4" id="KW-0349">Heme</keyword>
<evidence type="ECO:0000256" key="2">
    <source>
        <dbReference type="ARBA" id="ARBA00022723"/>
    </source>
</evidence>
<dbReference type="InterPro" id="IPR053100">
    <property type="entry name" value="Cytochrome_b5-related"/>
</dbReference>